<feature type="non-terminal residue" evidence="2">
    <location>
        <position position="1"/>
    </location>
</feature>
<dbReference type="AlphaFoldDB" id="E2A4Z1"/>
<protein>
    <recommendedName>
        <fullName evidence="1">Integrase p58-like C-terminal domain-containing protein</fullName>
    </recommendedName>
</protein>
<dbReference type="InterPro" id="IPR054465">
    <property type="entry name" value="Integrase_p58-like_C"/>
</dbReference>
<dbReference type="Proteomes" id="UP000000311">
    <property type="component" value="Unassembled WGS sequence"/>
</dbReference>
<keyword evidence="3" id="KW-1185">Reference proteome</keyword>
<accession>E2A4Z1</accession>
<evidence type="ECO:0000259" key="1">
    <source>
        <dbReference type="Pfam" id="PF22938"/>
    </source>
</evidence>
<dbReference type="EMBL" id="GL436772">
    <property type="protein sequence ID" value="EFN71499.1"/>
    <property type="molecule type" value="Genomic_DNA"/>
</dbReference>
<organism evidence="3">
    <name type="scientific">Camponotus floridanus</name>
    <name type="common">Florida carpenter ant</name>
    <dbReference type="NCBI Taxonomy" id="104421"/>
    <lineage>
        <taxon>Eukaryota</taxon>
        <taxon>Metazoa</taxon>
        <taxon>Ecdysozoa</taxon>
        <taxon>Arthropoda</taxon>
        <taxon>Hexapoda</taxon>
        <taxon>Insecta</taxon>
        <taxon>Pterygota</taxon>
        <taxon>Neoptera</taxon>
        <taxon>Endopterygota</taxon>
        <taxon>Hymenoptera</taxon>
        <taxon>Apocrita</taxon>
        <taxon>Aculeata</taxon>
        <taxon>Formicoidea</taxon>
        <taxon>Formicidae</taxon>
        <taxon>Formicinae</taxon>
        <taxon>Camponotus</taxon>
    </lineage>
</organism>
<dbReference type="InParanoid" id="E2A4Z1"/>
<feature type="non-terminal residue" evidence="2">
    <location>
        <position position="97"/>
    </location>
</feature>
<evidence type="ECO:0000313" key="2">
    <source>
        <dbReference type="EMBL" id="EFN71499.1"/>
    </source>
</evidence>
<feature type="domain" description="Integrase p58-like C-terminal" evidence="1">
    <location>
        <begin position="60"/>
        <end position="93"/>
    </location>
</feature>
<gene>
    <name evidence="2" type="ORF">EAG_05899</name>
</gene>
<reference evidence="2 3" key="1">
    <citation type="journal article" date="2010" name="Science">
        <title>Genomic comparison of the ants Camponotus floridanus and Harpegnathos saltator.</title>
        <authorList>
            <person name="Bonasio R."/>
            <person name="Zhang G."/>
            <person name="Ye C."/>
            <person name="Mutti N.S."/>
            <person name="Fang X."/>
            <person name="Qin N."/>
            <person name="Donahue G."/>
            <person name="Yang P."/>
            <person name="Li Q."/>
            <person name="Li C."/>
            <person name="Zhang P."/>
            <person name="Huang Z."/>
            <person name="Berger S.L."/>
            <person name="Reinberg D."/>
            <person name="Wang J."/>
            <person name="Liebig J."/>
        </authorList>
    </citation>
    <scope>NUCLEOTIDE SEQUENCE [LARGE SCALE GENOMIC DNA]</scope>
    <source>
        <strain evidence="3">C129</strain>
    </source>
</reference>
<dbReference type="Pfam" id="PF22938">
    <property type="entry name" value="Integrase_p58_C"/>
    <property type="match status" value="1"/>
</dbReference>
<evidence type="ECO:0000313" key="3">
    <source>
        <dbReference type="Proteomes" id="UP000000311"/>
    </source>
</evidence>
<name>E2A4Z1_CAMFO</name>
<sequence>KLDRIHFEVRGRMDIKSSRMKSWYDRNARQILFQEGEKVWFFNPRRIKGRAPKLQSNWEGPFVVVKKLSDVVFCIQKSVKHKKKIVHADRLAPFSER</sequence>
<proteinExistence type="predicted"/>
<dbReference type="OMA" id="ETHKMAR"/>